<evidence type="ECO:0000256" key="1">
    <source>
        <dbReference type="SAM" id="MobiDB-lite"/>
    </source>
</evidence>
<evidence type="ECO:0000313" key="2">
    <source>
        <dbReference type="EMBL" id="GBN83020.1"/>
    </source>
</evidence>
<gene>
    <name evidence="3" type="ORF">AVEN_220516_1</name>
    <name evidence="2" type="ORF">AVEN_28698_1</name>
</gene>
<proteinExistence type="predicted"/>
<evidence type="ECO:0000313" key="4">
    <source>
        <dbReference type="Proteomes" id="UP000499080"/>
    </source>
</evidence>
<organism evidence="2 4">
    <name type="scientific">Araneus ventricosus</name>
    <name type="common">Orbweaver spider</name>
    <name type="synonym">Epeira ventricosa</name>
    <dbReference type="NCBI Taxonomy" id="182803"/>
    <lineage>
        <taxon>Eukaryota</taxon>
        <taxon>Metazoa</taxon>
        <taxon>Ecdysozoa</taxon>
        <taxon>Arthropoda</taxon>
        <taxon>Chelicerata</taxon>
        <taxon>Arachnida</taxon>
        <taxon>Araneae</taxon>
        <taxon>Araneomorphae</taxon>
        <taxon>Entelegynae</taxon>
        <taxon>Araneoidea</taxon>
        <taxon>Araneidae</taxon>
        <taxon>Araneus</taxon>
    </lineage>
</organism>
<dbReference type="EMBL" id="BGPR01149852">
    <property type="protein sequence ID" value="GBN83071.1"/>
    <property type="molecule type" value="Genomic_DNA"/>
</dbReference>
<reference evidence="2 4" key="1">
    <citation type="journal article" date="2019" name="Sci. Rep.">
        <title>Orb-weaving spider Araneus ventricosus genome elucidates the spidroin gene catalogue.</title>
        <authorList>
            <person name="Kono N."/>
            <person name="Nakamura H."/>
            <person name="Ohtoshi R."/>
            <person name="Moran D.A.P."/>
            <person name="Shinohara A."/>
            <person name="Yoshida Y."/>
            <person name="Fujiwara M."/>
            <person name="Mori M."/>
            <person name="Tomita M."/>
            <person name="Arakawa K."/>
        </authorList>
    </citation>
    <scope>NUCLEOTIDE SEQUENCE [LARGE SCALE GENOMIC DNA]</scope>
</reference>
<dbReference type="AlphaFoldDB" id="A0A4Y2S719"/>
<evidence type="ECO:0000313" key="3">
    <source>
        <dbReference type="EMBL" id="GBN83071.1"/>
    </source>
</evidence>
<name>A0A4Y2S719_ARAVE</name>
<protein>
    <submittedName>
        <fullName evidence="2">Uncharacterized protein</fullName>
    </submittedName>
</protein>
<sequence length="146" mass="16009">MAKLIMEFKRIGSVIDASSSGIPKTATDKGTSEQVPAAMARSPTKESRLLSSQMAINQSSVSGLTSRTTKLQMLQHLTEDNPDRIEFCEWTLNMQENVSGQNWLERLPLCVDMEGRHGAVASYDTICTNKVTAFTICMETCDSPCG</sequence>
<accession>A0A4Y2S719</accession>
<comment type="caution">
    <text evidence="2">The sequence shown here is derived from an EMBL/GenBank/DDBJ whole genome shotgun (WGS) entry which is preliminary data.</text>
</comment>
<dbReference type="Proteomes" id="UP000499080">
    <property type="component" value="Unassembled WGS sequence"/>
</dbReference>
<dbReference type="EMBL" id="BGPR01149827">
    <property type="protein sequence ID" value="GBN83020.1"/>
    <property type="molecule type" value="Genomic_DNA"/>
</dbReference>
<keyword evidence="4" id="KW-1185">Reference proteome</keyword>
<feature type="region of interest" description="Disordered" evidence="1">
    <location>
        <begin position="19"/>
        <end position="52"/>
    </location>
</feature>